<dbReference type="KEGG" id="csur:N24_0498"/>
<dbReference type="AlphaFoldDB" id="A0A160PR49"/>
<gene>
    <name evidence="1" type="ORF">N24_0498</name>
</gene>
<evidence type="ECO:0000313" key="2">
    <source>
        <dbReference type="Proteomes" id="UP000218244"/>
    </source>
</evidence>
<dbReference type="Proteomes" id="UP000218244">
    <property type="component" value="Chromosome"/>
</dbReference>
<evidence type="ECO:0000313" key="1">
    <source>
        <dbReference type="EMBL" id="BAU94760.1"/>
    </source>
</evidence>
<sequence length="37" mass="4050">MYQVFEQVIFFINTILGYGLHAGSSASSNLSHSIGLF</sequence>
<reference evidence="1 2" key="1">
    <citation type="submission" date="2016-02" db="EMBL/GenBank/DDBJ databases">
        <title>Corynebacterium glutamicum N24 whole genome sequencing project.</title>
        <authorList>
            <person name="Matsutani M."/>
            <person name="Nangtapong N."/>
            <person name="Yakushi T."/>
            <person name="Matsushita K."/>
        </authorList>
    </citation>
    <scope>NUCLEOTIDE SEQUENCE [LARGE SCALE GENOMIC DNA]</scope>
    <source>
        <strain evidence="1 2">N24</strain>
    </source>
</reference>
<dbReference type="EMBL" id="AP017369">
    <property type="protein sequence ID" value="BAU94760.1"/>
    <property type="molecule type" value="Genomic_DNA"/>
</dbReference>
<keyword evidence="2" id="KW-1185">Reference proteome</keyword>
<organism evidence="1 2">
    <name type="scientific">Corynebacterium suranareeae</name>
    <dbReference type="NCBI Taxonomy" id="2506452"/>
    <lineage>
        <taxon>Bacteria</taxon>
        <taxon>Bacillati</taxon>
        <taxon>Actinomycetota</taxon>
        <taxon>Actinomycetes</taxon>
        <taxon>Mycobacteriales</taxon>
        <taxon>Corynebacteriaceae</taxon>
        <taxon>Corynebacterium</taxon>
    </lineage>
</organism>
<protein>
    <submittedName>
        <fullName evidence="1">Uncharacterized protein</fullName>
    </submittedName>
</protein>
<proteinExistence type="predicted"/>
<name>A0A160PR49_9CORY</name>
<accession>A0A160PR49</accession>